<comment type="similarity">
    <text evidence="2">Belongs to the thioredoxin family. DsbE subfamily.</text>
</comment>
<feature type="domain" description="Thioredoxin" evidence="6">
    <location>
        <begin position="33"/>
        <end position="172"/>
    </location>
</feature>
<comment type="subcellular location">
    <subcellularLocation>
        <location evidence="1">Cell envelope</location>
    </subcellularLocation>
</comment>
<dbReference type="InterPro" id="IPR050553">
    <property type="entry name" value="Thioredoxin_ResA/DsbE_sf"/>
</dbReference>
<evidence type="ECO:0000256" key="1">
    <source>
        <dbReference type="ARBA" id="ARBA00004196"/>
    </source>
</evidence>
<dbReference type="GO" id="GO:0017004">
    <property type="term" value="P:cytochrome complex assembly"/>
    <property type="evidence" value="ECO:0007669"/>
    <property type="project" value="UniProtKB-KW"/>
</dbReference>
<dbReference type="Pfam" id="PF08534">
    <property type="entry name" value="Redoxin"/>
    <property type="match status" value="1"/>
</dbReference>
<dbReference type="RefSeq" id="WP_138854946.1">
    <property type="nucleotide sequence ID" value="NZ_CP040709.1"/>
</dbReference>
<reference evidence="7 8" key="1">
    <citation type="submission" date="2020-08" db="EMBL/GenBank/DDBJ databases">
        <title>Genomic Encyclopedia of Type Strains, Phase IV (KMG-IV): sequencing the most valuable type-strain genomes for metagenomic binning, comparative biology and taxonomic classification.</title>
        <authorList>
            <person name="Goeker M."/>
        </authorList>
    </citation>
    <scope>NUCLEOTIDE SEQUENCE [LARGE SCALE GENOMIC DNA]</scope>
    <source>
        <strain evidence="7 8">DSM 23958</strain>
    </source>
</reference>
<dbReference type="Gene3D" id="3.40.30.10">
    <property type="entry name" value="Glutaredoxin"/>
    <property type="match status" value="1"/>
</dbReference>
<evidence type="ECO:0000259" key="6">
    <source>
        <dbReference type="PROSITE" id="PS51352"/>
    </source>
</evidence>
<dbReference type="NCBIfam" id="TIGR00385">
    <property type="entry name" value="dsbE"/>
    <property type="match status" value="1"/>
</dbReference>
<evidence type="ECO:0000256" key="2">
    <source>
        <dbReference type="ARBA" id="ARBA00007758"/>
    </source>
</evidence>
<accession>A0A840S626</accession>
<dbReference type="AlphaFoldDB" id="A0A840S626"/>
<evidence type="ECO:0000256" key="4">
    <source>
        <dbReference type="ARBA" id="ARBA00023157"/>
    </source>
</evidence>
<protein>
    <submittedName>
        <fullName evidence="7">Cytochrome c biogenesis protein CcmG/thiol:disulfide interchange protein DsbE</fullName>
    </submittedName>
</protein>
<dbReference type="InterPro" id="IPR017937">
    <property type="entry name" value="Thioredoxin_CS"/>
</dbReference>
<dbReference type="CDD" id="cd03010">
    <property type="entry name" value="TlpA_like_DsbE"/>
    <property type="match status" value="1"/>
</dbReference>
<gene>
    <name evidence="7" type="ORF">HNQ51_002351</name>
</gene>
<dbReference type="PROSITE" id="PS51352">
    <property type="entry name" value="THIOREDOXIN_2"/>
    <property type="match status" value="1"/>
</dbReference>
<dbReference type="GO" id="GO:0030288">
    <property type="term" value="C:outer membrane-bounded periplasmic space"/>
    <property type="evidence" value="ECO:0007669"/>
    <property type="project" value="InterPro"/>
</dbReference>
<proteinExistence type="inferred from homology"/>
<dbReference type="PROSITE" id="PS00194">
    <property type="entry name" value="THIOREDOXIN_1"/>
    <property type="match status" value="1"/>
</dbReference>
<name>A0A840S626_9BURK</name>
<keyword evidence="8" id="KW-1185">Reference proteome</keyword>
<evidence type="ECO:0000256" key="3">
    <source>
        <dbReference type="ARBA" id="ARBA00022748"/>
    </source>
</evidence>
<dbReference type="InterPro" id="IPR013740">
    <property type="entry name" value="Redoxin"/>
</dbReference>
<comment type="caution">
    <text evidence="7">The sequence shown here is derived from an EMBL/GenBank/DDBJ whole genome shotgun (WGS) entry which is preliminary data.</text>
</comment>
<keyword evidence="4" id="KW-1015">Disulfide bond</keyword>
<evidence type="ECO:0000313" key="7">
    <source>
        <dbReference type="EMBL" id="MBB5205032.1"/>
    </source>
</evidence>
<dbReference type="OrthoDB" id="9811352at2"/>
<dbReference type="PANTHER" id="PTHR42852">
    <property type="entry name" value="THIOL:DISULFIDE INTERCHANGE PROTEIN DSBE"/>
    <property type="match status" value="1"/>
</dbReference>
<dbReference type="SUPFAM" id="SSF52833">
    <property type="entry name" value="Thioredoxin-like"/>
    <property type="match status" value="1"/>
</dbReference>
<dbReference type="InterPro" id="IPR036249">
    <property type="entry name" value="Thioredoxin-like_sf"/>
</dbReference>
<sequence length="174" mass="19314">MKLKTLIPLLAFGLLAALLARGLQLNPREIPSPLIGKAVPAFELAPLQENAAPLRQADLQGKVSLINVWASWCAPCRQEHPLLVDFARRQPQVQLLGLNYKDQRDTAQAWLKELGDPYRAIGFDDKGRVGIDFGVYGVPETFVVDRSGTIRFKHVGPITAELLRDKIEPLLKSL</sequence>
<dbReference type="InterPro" id="IPR004799">
    <property type="entry name" value="Periplasmic_diS_OxRdtase_DsbE"/>
</dbReference>
<dbReference type="EMBL" id="JACHHO010000003">
    <property type="protein sequence ID" value="MBB5205032.1"/>
    <property type="molecule type" value="Genomic_DNA"/>
</dbReference>
<dbReference type="GO" id="GO:0015036">
    <property type="term" value="F:disulfide oxidoreductase activity"/>
    <property type="evidence" value="ECO:0007669"/>
    <property type="project" value="InterPro"/>
</dbReference>
<evidence type="ECO:0000313" key="8">
    <source>
        <dbReference type="Proteomes" id="UP000554837"/>
    </source>
</evidence>
<dbReference type="InterPro" id="IPR013766">
    <property type="entry name" value="Thioredoxin_domain"/>
</dbReference>
<dbReference type="Proteomes" id="UP000554837">
    <property type="component" value="Unassembled WGS sequence"/>
</dbReference>
<evidence type="ECO:0000256" key="5">
    <source>
        <dbReference type="ARBA" id="ARBA00023284"/>
    </source>
</evidence>
<dbReference type="PANTHER" id="PTHR42852:SF6">
    <property type="entry name" value="THIOL:DISULFIDE INTERCHANGE PROTEIN DSBE"/>
    <property type="match status" value="1"/>
</dbReference>
<keyword evidence="3" id="KW-0201">Cytochrome c-type biogenesis</keyword>
<organism evidence="7 8">
    <name type="scientific">Inhella inkyongensis</name>
    <dbReference type="NCBI Taxonomy" id="392593"/>
    <lineage>
        <taxon>Bacteria</taxon>
        <taxon>Pseudomonadati</taxon>
        <taxon>Pseudomonadota</taxon>
        <taxon>Betaproteobacteria</taxon>
        <taxon>Burkholderiales</taxon>
        <taxon>Sphaerotilaceae</taxon>
        <taxon>Inhella</taxon>
    </lineage>
</organism>
<keyword evidence="5" id="KW-0676">Redox-active center</keyword>